<dbReference type="Pfam" id="PF17177">
    <property type="entry name" value="PPR_long"/>
    <property type="match status" value="1"/>
</dbReference>
<dbReference type="PANTHER" id="PTHR47262:SF1">
    <property type="entry name" value="OS02G0132600 PROTEIN"/>
    <property type="match status" value="1"/>
</dbReference>
<sequence>MPASKAKKLSSLFRSAIKSKAAAASSSFSKSLSSPAEDATLKHLVSSLDSDSGNHFYLFVWSPRNDVRLSRVQGFVFSVELVEFFSWISCFNAEDLTRQLPTDIFSILCDGTSESPDLQEIDDEKYLDRELDLPWFPDLSHSAMPLRRKEVSRERKQKWTFVNTQGGRFYKLVDMCADKLGTETTIQVFDKLGKETGVKESNALIKRCIEGARAAPDEVVGEKHMHQAFKIFKSMKEQGYQLEEETYGPFLEYFVDMGMTREFCFFCGLIKEENPSSLSRLGYYEMKLWTRVNDEKKIQELCNCIESYDEGNKSILQEYYLLALCESDRKKEIVQLLESMDITKFSSPDYIFRCLGRLLLESFAEKFLLEFKACDCATVNTSNLIYSYVVGIPNLAVEDVISKFKNLHTKLEVTPSSASYVKLIKYCCDSLKVHVALELVDEMCERGLSFSMEALHSILYASSESCDFNLVHQIYSVIGRHKLKPNSETFRSMINLCVKMKDYEGAYSMLSDLEKMNLAPTAAMYNAIMTGYFREKNMYGGLRVLKQMKEADVKPDSQSFSILITNCNSEEDINMYYEEMKRSGIQFTKHVFMALVNAYAACGQFEKAKQVVLDKGIPVKSLNEIKSVLVQALASHGQLSDAFNTYEEIKQAGCSLEPKAVISLIEHLQSDEEALSRLLLLLETLKDPNYWLDGCVRTILYCVRHKHLRPAVDLLEQLRDQVYTDELFLEVIFDQVFSYIAESESTCLQFGLDLLHAMKEELGLIPSRKCLDFLLHACVSAKDLQSSLFVWQEYQAAGLPYNTLSFLRMYQALLAAGERQAAKVLQSTIPKDDPHVRCIIKSCKTIYLENEKEEKKKKKKKKNVM</sequence>
<keyword evidence="1" id="KW-0677">Repeat</keyword>
<dbReference type="InterPro" id="IPR011990">
    <property type="entry name" value="TPR-like_helical_dom_sf"/>
</dbReference>
<evidence type="ECO:0000313" key="5">
    <source>
        <dbReference type="Proteomes" id="UP001457282"/>
    </source>
</evidence>
<reference evidence="4 5" key="1">
    <citation type="journal article" date="2023" name="G3 (Bethesda)">
        <title>A chromosome-length genome assembly and annotation of blackberry (Rubus argutus, cv. 'Hillquist').</title>
        <authorList>
            <person name="Bruna T."/>
            <person name="Aryal R."/>
            <person name="Dudchenko O."/>
            <person name="Sargent D.J."/>
            <person name="Mead D."/>
            <person name="Buti M."/>
            <person name="Cavallini A."/>
            <person name="Hytonen T."/>
            <person name="Andres J."/>
            <person name="Pham M."/>
            <person name="Weisz D."/>
            <person name="Mascagni F."/>
            <person name="Usai G."/>
            <person name="Natali L."/>
            <person name="Bassil N."/>
            <person name="Fernandez G.E."/>
            <person name="Lomsadze A."/>
            <person name="Armour M."/>
            <person name="Olukolu B."/>
            <person name="Poorten T."/>
            <person name="Britton C."/>
            <person name="Davik J."/>
            <person name="Ashrafi H."/>
            <person name="Aiden E.L."/>
            <person name="Borodovsky M."/>
            <person name="Worthington M."/>
        </authorList>
    </citation>
    <scope>NUCLEOTIDE SEQUENCE [LARGE SCALE GENOMIC DNA]</scope>
    <source>
        <strain evidence="4">PI 553951</strain>
    </source>
</reference>
<proteinExistence type="predicted"/>
<dbReference type="AlphaFoldDB" id="A0AAW1VR65"/>
<feature type="domain" description="PROP1-like PPR" evidence="3">
    <location>
        <begin position="419"/>
        <end position="581"/>
    </location>
</feature>
<dbReference type="Proteomes" id="UP001457282">
    <property type="component" value="Unassembled WGS sequence"/>
</dbReference>
<name>A0AAW1VR65_RUBAR</name>
<dbReference type="PANTHER" id="PTHR47262">
    <property type="entry name" value="OS02G0132600 PROTEIN"/>
    <property type="match status" value="1"/>
</dbReference>
<dbReference type="InterPro" id="IPR002885">
    <property type="entry name" value="PPR_rpt"/>
</dbReference>
<feature type="repeat" description="PPR" evidence="2">
    <location>
        <begin position="486"/>
        <end position="520"/>
    </location>
</feature>
<keyword evidence="5" id="KW-1185">Reference proteome</keyword>
<feature type="repeat" description="PPR" evidence="2">
    <location>
        <begin position="521"/>
        <end position="555"/>
    </location>
</feature>
<evidence type="ECO:0000256" key="2">
    <source>
        <dbReference type="PROSITE-ProRule" id="PRU00708"/>
    </source>
</evidence>
<dbReference type="EMBL" id="JBEDUW010000087">
    <property type="protein sequence ID" value="KAK9906173.1"/>
    <property type="molecule type" value="Genomic_DNA"/>
</dbReference>
<protein>
    <recommendedName>
        <fullName evidence="3">PROP1-like PPR domain-containing protein</fullName>
    </recommendedName>
</protein>
<feature type="repeat" description="PPR" evidence="2">
    <location>
        <begin position="416"/>
        <end position="450"/>
    </location>
</feature>
<dbReference type="InterPro" id="IPR033443">
    <property type="entry name" value="PROP1-like_PPR_dom"/>
</dbReference>
<dbReference type="Gene3D" id="1.25.40.10">
    <property type="entry name" value="Tetratricopeptide repeat domain"/>
    <property type="match status" value="4"/>
</dbReference>
<accession>A0AAW1VR65</accession>
<dbReference type="Pfam" id="PF01535">
    <property type="entry name" value="PPR"/>
    <property type="match status" value="2"/>
</dbReference>
<dbReference type="NCBIfam" id="TIGR00756">
    <property type="entry name" value="PPR"/>
    <property type="match status" value="2"/>
</dbReference>
<dbReference type="PROSITE" id="PS51375">
    <property type="entry name" value="PPR"/>
    <property type="match status" value="3"/>
</dbReference>
<comment type="caution">
    <text evidence="4">The sequence shown here is derived from an EMBL/GenBank/DDBJ whole genome shotgun (WGS) entry which is preliminary data.</text>
</comment>
<evidence type="ECO:0000259" key="3">
    <source>
        <dbReference type="Pfam" id="PF17177"/>
    </source>
</evidence>
<evidence type="ECO:0000313" key="4">
    <source>
        <dbReference type="EMBL" id="KAK9906173.1"/>
    </source>
</evidence>
<organism evidence="4 5">
    <name type="scientific">Rubus argutus</name>
    <name type="common">Southern blackberry</name>
    <dbReference type="NCBI Taxonomy" id="59490"/>
    <lineage>
        <taxon>Eukaryota</taxon>
        <taxon>Viridiplantae</taxon>
        <taxon>Streptophyta</taxon>
        <taxon>Embryophyta</taxon>
        <taxon>Tracheophyta</taxon>
        <taxon>Spermatophyta</taxon>
        <taxon>Magnoliopsida</taxon>
        <taxon>eudicotyledons</taxon>
        <taxon>Gunneridae</taxon>
        <taxon>Pentapetalae</taxon>
        <taxon>rosids</taxon>
        <taxon>fabids</taxon>
        <taxon>Rosales</taxon>
        <taxon>Rosaceae</taxon>
        <taxon>Rosoideae</taxon>
        <taxon>Rosoideae incertae sedis</taxon>
        <taxon>Rubus</taxon>
    </lineage>
</organism>
<gene>
    <name evidence="4" type="ORF">M0R45_002832</name>
</gene>
<evidence type="ECO:0000256" key="1">
    <source>
        <dbReference type="ARBA" id="ARBA00022737"/>
    </source>
</evidence>